<dbReference type="GeneID" id="25267882"/>
<evidence type="ECO:0000313" key="1">
    <source>
        <dbReference type="EMBL" id="KDN48449.1"/>
    </source>
</evidence>
<dbReference type="InterPro" id="IPR016024">
    <property type="entry name" value="ARM-type_fold"/>
</dbReference>
<protein>
    <recommendedName>
        <fullName evidence="3">DUF4042 domain-containing protein</fullName>
    </recommendedName>
</protein>
<reference evidence="1 2" key="1">
    <citation type="submission" date="2014-05" db="EMBL/GenBank/DDBJ databases">
        <title>Draft genome sequence of a rare smut relative, Tilletiaria anomala UBC 951.</title>
        <authorList>
            <consortium name="DOE Joint Genome Institute"/>
            <person name="Toome M."/>
            <person name="Kuo A."/>
            <person name="Henrissat B."/>
            <person name="Lipzen A."/>
            <person name="Tritt A."/>
            <person name="Yoshinaga Y."/>
            <person name="Zane M."/>
            <person name="Barry K."/>
            <person name="Grigoriev I.V."/>
            <person name="Spatafora J.W."/>
            <person name="Aimea M.C."/>
        </authorList>
    </citation>
    <scope>NUCLEOTIDE SEQUENCE [LARGE SCALE GENOMIC DNA]</scope>
    <source>
        <strain evidence="1 2">UBC 951</strain>
    </source>
</reference>
<name>A0A066WBJ2_TILAU</name>
<evidence type="ECO:0000313" key="2">
    <source>
        <dbReference type="Proteomes" id="UP000027361"/>
    </source>
</evidence>
<dbReference type="PANTHER" id="PTHR13366:SF0">
    <property type="entry name" value="HEAT REPEAT-CONTAINING PROTEIN 6"/>
    <property type="match status" value="1"/>
</dbReference>
<comment type="caution">
    <text evidence="1">The sequence shown here is derived from an EMBL/GenBank/DDBJ whole genome shotgun (WGS) entry which is preliminary data.</text>
</comment>
<dbReference type="InterPro" id="IPR052107">
    <property type="entry name" value="HEAT6"/>
</dbReference>
<organism evidence="1 2">
    <name type="scientific">Tilletiaria anomala (strain ATCC 24038 / CBS 436.72 / UBC 951)</name>
    <dbReference type="NCBI Taxonomy" id="1037660"/>
    <lineage>
        <taxon>Eukaryota</taxon>
        <taxon>Fungi</taxon>
        <taxon>Dikarya</taxon>
        <taxon>Basidiomycota</taxon>
        <taxon>Ustilaginomycotina</taxon>
        <taxon>Exobasidiomycetes</taxon>
        <taxon>Georgefischeriales</taxon>
        <taxon>Tilletiariaceae</taxon>
        <taxon>Tilletiaria</taxon>
    </lineage>
</organism>
<dbReference type="AlphaFoldDB" id="A0A066WBJ2"/>
<accession>A0A066WBJ2</accession>
<dbReference type="OrthoDB" id="2553858at2759"/>
<dbReference type="EMBL" id="JMSN01000025">
    <property type="protein sequence ID" value="KDN48449.1"/>
    <property type="molecule type" value="Genomic_DNA"/>
</dbReference>
<dbReference type="Proteomes" id="UP000027361">
    <property type="component" value="Unassembled WGS sequence"/>
</dbReference>
<keyword evidence="2" id="KW-1185">Reference proteome</keyword>
<dbReference type="RefSeq" id="XP_013244105.1">
    <property type="nucleotide sequence ID" value="XM_013388651.1"/>
</dbReference>
<proteinExistence type="predicted"/>
<dbReference type="SUPFAM" id="SSF48371">
    <property type="entry name" value="ARM repeat"/>
    <property type="match status" value="1"/>
</dbReference>
<dbReference type="PANTHER" id="PTHR13366">
    <property type="entry name" value="MALARIA ANTIGEN-RELATED"/>
    <property type="match status" value="1"/>
</dbReference>
<gene>
    <name evidence="1" type="ORF">K437DRAFT_85910</name>
</gene>
<sequence>MEDDPSLPVRVDAAGCIGALLSAARSGGYLQVAAERATTTRPYAFTALSGRVAGLIVTVRLSVSRCLLQSLATQKPTRLHSALLDLANVIINRLDDAKLLRKHSEVLMPALTAVAKHGDPRICSKASHLLSALRARTSPAKEGRQGVITPVTNVDQLCADVQDTSKSAQQVECWSLAVAACHGEISIPPHAKRSLFAATTKAIRSHLADVRFGATSFLDAAVKAWQLPDDMLAEASEHARTLALDQDPKIRCLSASIASNVIRRSSRVHLSAKEALRKLCKDDAASVAATSFHALGQAIQSAVNCEPPALHTFQAFVDILKENIQCLGPMLVEQKVQATWAMATLCDAAANQFSDSAPFAPASWLQVATDLMADIESVHTNAVRAAGAILALAGHQLEKAPSIEAIRGISASMSDRTPKAQWNAAYALERAFGNQVLINALSPEPVLEQAAAALAGELSSINFKVATACAKALSRLLQVGTLDRDHLSLLRCRAIEARERLEGGSTTNASNDRQLVISAAQQAIDALCTQLTS</sequence>
<dbReference type="HOGENOM" id="CLU_511094_0_0_1"/>
<dbReference type="InParanoid" id="A0A066WBJ2"/>
<evidence type="ECO:0008006" key="3">
    <source>
        <dbReference type="Google" id="ProtNLM"/>
    </source>
</evidence>